<gene>
    <name evidence="1" type="ORF">MGAL_10B075930</name>
</gene>
<sequence>MSEASGKTVSGGTTQQAEEFWKEVNKLGPKTTKQNIDSVFREDGTISYDTNEILERWRSEYSKLFSAEITEVDDLFMSNIEQLNAQMEAEVTDATLNDDINIEETKSAMKRLKSGKSVGVDNLPNEILKNENLLHILTKLFNLCFTSGIVPSLWW</sequence>
<evidence type="ECO:0000313" key="1">
    <source>
        <dbReference type="EMBL" id="VDH95785.1"/>
    </source>
</evidence>
<dbReference type="EMBL" id="UYJE01000724">
    <property type="protein sequence ID" value="VDH95785.1"/>
    <property type="molecule type" value="Genomic_DNA"/>
</dbReference>
<organism evidence="1 2">
    <name type="scientific">Mytilus galloprovincialis</name>
    <name type="common">Mediterranean mussel</name>
    <dbReference type="NCBI Taxonomy" id="29158"/>
    <lineage>
        <taxon>Eukaryota</taxon>
        <taxon>Metazoa</taxon>
        <taxon>Spiralia</taxon>
        <taxon>Lophotrochozoa</taxon>
        <taxon>Mollusca</taxon>
        <taxon>Bivalvia</taxon>
        <taxon>Autobranchia</taxon>
        <taxon>Pteriomorphia</taxon>
        <taxon>Mytilida</taxon>
        <taxon>Mytiloidea</taxon>
        <taxon>Mytilidae</taxon>
        <taxon>Mytilinae</taxon>
        <taxon>Mytilus</taxon>
    </lineage>
</organism>
<proteinExistence type="predicted"/>
<comment type="caution">
    <text evidence="1">The sequence shown here is derived from an EMBL/GenBank/DDBJ whole genome shotgun (WGS) entry which is preliminary data.</text>
</comment>
<accession>A0A8B6BTX9</accession>
<dbReference type="Proteomes" id="UP000596742">
    <property type="component" value="Unassembled WGS sequence"/>
</dbReference>
<dbReference type="OrthoDB" id="6257309at2759"/>
<name>A0A8B6BTX9_MYTGA</name>
<protein>
    <submittedName>
        <fullName evidence="1">Uncharacterized protein</fullName>
    </submittedName>
</protein>
<keyword evidence="2" id="KW-1185">Reference proteome</keyword>
<evidence type="ECO:0000313" key="2">
    <source>
        <dbReference type="Proteomes" id="UP000596742"/>
    </source>
</evidence>
<dbReference type="AlphaFoldDB" id="A0A8B6BTX9"/>
<reference evidence="1" key="1">
    <citation type="submission" date="2018-11" db="EMBL/GenBank/DDBJ databases">
        <authorList>
            <person name="Alioto T."/>
            <person name="Alioto T."/>
        </authorList>
    </citation>
    <scope>NUCLEOTIDE SEQUENCE</scope>
</reference>